<sequence length="463" mass="52434">MADLLSKLNRAEDYYIPRLKALGIMKNQDITASSDVSTTRSNRVVQRNCSPRLNSRVVARDGLKINLNKELAWIHCPIPLIGSYLNKIKEEQVQLAIIIIPTWTSQFWSHLFNQLTVKRQEICLFSTNSYQVKDQFDFASVRQDSQHKQFIVQQNLGKHNGEDTHMMLHVLIANLISYLESKGLSHHAIKEARISSSILFNNAGIKLEQGLTSSIMRQHYRESAKIQNDEAMLGLDILQNHIRKYAKKPSQTLSVIYNCYSVLLTDNCMSFTTMIYKGNQGMVDISLHQIKGDESYPIFWGSATREDCSFRIRQLLFEAGIPKPVRVTDIRTAALTKLISNSVTKEEADRWSRHSQSAETVRGSYDRNNNQYTREPIAESFNEVSPVGRKLPRRGAQLHIYINSCGLPIIHEQTADVSYLGGRLPLEGGASDPREECIQEPKPDCAHPKISASTTICPCLADE</sequence>
<evidence type="ECO:0008006" key="4">
    <source>
        <dbReference type="Google" id="ProtNLM"/>
    </source>
</evidence>
<gene>
    <name evidence="2" type="ORF">EZS28_019036</name>
</gene>
<protein>
    <recommendedName>
        <fullName evidence="4">Tyr recombinase domain-containing protein</fullName>
    </recommendedName>
</protein>
<name>A0A5J4VSN5_9EUKA</name>
<accession>A0A5J4VSN5</accession>
<dbReference type="AlphaFoldDB" id="A0A5J4VSN5"/>
<organism evidence="2 3">
    <name type="scientific">Streblomastix strix</name>
    <dbReference type="NCBI Taxonomy" id="222440"/>
    <lineage>
        <taxon>Eukaryota</taxon>
        <taxon>Metamonada</taxon>
        <taxon>Preaxostyla</taxon>
        <taxon>Oxymonadida</taxon>
        <taxon>Streblomastigidae</taxon>
        <taxon>Streblomastix</taxon>
    </lineage>
</organism>
<evidence type="ECO:0000313" key="3">
    <source>
        <dbReference type="Proteomes" id="UP000324800"/>
    </source>
</evidence>
<reference evidence="2 3" key="1">
    <citation type="submission" date="2019-03" db="EMBL/GenBank/DDBJ databases">
        <title>Single cell metagenomics reveals metabolic interactions within the superorganism composed of flagellate Streblomastix strix and complex community of Bacteroidetes bacteria on its surface.</title>
        <authorList>
            <person name="Treitli S.C."/>
            <person name="Kolisko M."/>
            <person name="Husnik F."/>
            <person name="Keeling P."/>
            <person name="Hampl V."/>
        </authorList>
    </citation>
    <scope>NUCLEOTIDE SEQUENCE [LARGE SCALE GENOMIC DNA]</scope>
    <source>
        <strain evidence="2">ST1C</strain>
    </source>
</reference>
<dbReference type="Proteomes" id="UP000324800">
    <property type="component" value="Unassembled WGS sequence"/>
</dbReference>
<feature type="region of interest" description="Disordered" evidence="1">
    <location>
        <begin position="350"/>
        <end position="370"/>
    </location>
</feature>
<dbReference type="EMBL" id="SNRW01005266">
    <property type="protein sequence ID" value="KAA6385440.1"/>
    <property type="molecule type" value="Genomic_DNA"/>
</dbReference>
<evidence type="ECO:0000256" key="1">
    <source>
        <dbReference type="SAM" id="MobiDB-lite"/>
    </source>
</evidence>
<comment type="caution">
    <text evidence="2">The sequence shown here is derived from an EMBL/GenBank/DDBJ whole genome shotgun (WGS) entry which is preliminary data.</text>
</comment>
<proteinExistence type="predicted"/>
<evidence type="ECO:0000313" key="2">
    <source>
        <dbReference type="EMBL" id="KAA6385440.1"/>
    </source>
</evidence>